<dbReference type="RefSeq" id="XP_024714588.1">
    <property type="nucleotide sequence ID" value="XM_024857452.1"/>
</dbReference>
<dbReference type="GeneID" id="36565454"/>
<evidence type="ECO:0000256" key="1">
    <source>
        <dbReference type="SAM" id="MobiDB-lite"/>
    </source>
</evidence>
<dbReference type="PANTHER" id="PTHR28054:SF1">
    <property type="entry name" value="RNA POLYMERASE I-SPECIFIC TRANSCRIPTION INITIATION FACTOR RRN10"/>
    <property type="match status" value="1"/>
</dbReference>
<dbReference type="VEuPathDB" id="FungiDB:C7M61_002065"/>
<sequence>MKRKPSLRKLWYANVYDASNDGYVRDVKLNMDSLLRLKHHTLSFTKNKQRKVLLDPQAPDYEDVFIEKGNPMGPDDILEATKPLALRIPVPQREEIPDLPLSDLLKALHYYSSHSGLQEHSCDETALLSLGMLVEQWADELVTDDYAKMFAEETQDLKGKLLPNEKEKIKQPRQYVSESEESDVISLDMNFSDVDSDFEIEIPEAPGETVPSEKAKETEDQSSSSSDSDSESESESSSSSDSDSEQETQSQVSHGPEAADYTDASEDSELSSSDSLNDFISNDEASRKAGSSSEEPDSESSDSNSDSDSTSSDTDPVEDSSD</sequence>
<feature type="compositionally biased region" description="Low complexity" evidence="1">
    <location>
        <begin position="301"/>
        <end position="314"/>
    </location>
</feature>
<feature type="region of interest" description="Disordered" evidence="1">
    <location>
        <begin position="162"/>
        <end position="186"/>
    </location>
</feature>
<name>A0A2P7YU24_9ASCO</name>
<feature type="region of interest" description="Disordered" evidence="1">
    <location>
        <begin position="203"/>
        <end position="322"/>
    </location>
</feature>
<dbReference type="InterPro" id="IPR022793">
    <property type="entry name" value="Rrn10"/>
</dbReference>
<proteinExistence type="predicted"/>
<gene>
    <name evidence="2" type="ORF">C7M61_002065</name>
</gene>
<dbReference type="GO" id="GO:0006360">
    <property type="term" value="P:transcription by RNA polymerase I"/>
    <property type="evidence" value="ECO:0007669"/>
    <property type="project" value="InterPro"/>
</dbReference>
<dbReference type="Proteomes" id="UP000241107">
    <property type="component" value="Unassembled WGS sequence"/>
</dbReference>
<dbReference type="PANTHER" id="PTHR28054">
    <property type="entry name" value="RNA POLYMERASE I-SPECIFIC TRANSCRIPTION INITIATION FACTOR RRN10"/>
    <property type="match status" value="1"/>
</dbReference>
<organism evidence="2 3">
    <name type="scientific">Candidozyma pseudohaemuli</name>
    <dbReference type="NCBI Taxonomy" id="418784"/>
    <lineage>
        <taxon>Eukaryota</taxon>
        <taxon>Fungi</taxon>
        <taxon>Dikarya</taxon>
        <taxon>Ascomycota</taxon>
        <taxon>Saccharomycotina</taxon>
        <taxon>Pichiomycetes</taxon>
        <taxon>Metschnikowiaceae</taxon>
        <taxon>Candidozyma</taxon>
    </lineage>
</organism>
<accession>A0A2P7YU24</accession>
<dbReference type="EMBL" id="PYFQ01000003">
    <property type="protein sequence ID" value="PSK39451.1"/>
    <property type="molecule type" value="Genomic_DNA"/>
</dbReference>
<protein>
    <submittedName>
        <fullName evidence="2">Uncharacterized protein</fullName>
    </submittedName>
</protein>
<reference evidence="2 3" key="1">
    <citation type="submission" date="2018-03" db="EMBL/GenBank/DDBJ databases">
        <title>Candida pseudohaemulonii genome assembly and annotation.</title>
        <authorList>
            <person name="Munoz J.F."/>
            <person name="Gade L.G."/>
            <person name="Chow N.A."/>
            <person name="Litvintseva A.P."/>
            <person name="Loparev V.N."/>
            <person name="Cuomo C.A."/>
        </authorList>
    </citation>
    <scope>NUCLEOTIDE SEQUENCE [LARGE SCALE GENOMIC DNA]</scope>
    <source>
        <strain evidence="2 3">B12108</strain>
    </source>
</reference>
<comment type="caution">
    <text evidence="2">The sequence shown here is derived from an EMBL/GenBank/DDBJ whole genome shotgun (WGS) entry which is preliminary data.</text>
</comment>
<feature type="compositionally biased region" description="Low complexity" evidence="1">
    <location>
        <begin position="235"/>
        <end position="251"/>
    </location>
</feature>
<keyword evidence="3" id="KW-1185">Reference proteome</keyword>
<evidence type="ECO:0000313" key="3">
    <source>
        <dbReference type="Proteomes" id="UP000241107"/>
    </source>
</evidence>
<dbReference type="Pfam" id="PF05234">
    <property type="entry name" value="UAF_Rrn10"/>
    <property type="match status" value="1"/>
</dbReference>
<evidence type="ECO:0000313" key="2">
    <source>
        <dbReference type="EMBL" id="PSK39451.1"/>
    </source>
</evidence>
<dbReference type="OrthoDB" id="2565191at2759"/>
<dbReference type="AlphaFoldDB" id="A0A2P7YU24"/>